<sequence length="249" mass="27729">MESTRAILQYSYGNHNRDLVAAMESTRAILQYSYGNHNRDLVAAMESTRAILQYSYGNHNRDLVAAMESTRAILQYSYGNHNRDLVAAMESDSCHHTCASPPLGQTDPAAPGPTASTAARLQHHTRRPVLREPSGMPERVGYRRGRLCYVQSTRASSKGLQTLIHHSFSHNGVRLFNCAPRHIRKLTGVTTDTFKHHLDKWLADIPDQPPTPGYSSSHDNTLPSVVLEARNRELHTTPGMSGGPPQLRR</sequence>
<gene>
    <name evidence="2" type="ORF">GWK47_019086</name>
</gene>
<evidence type="ECO:0000313" key="3">
    <source>
        <dbReference type="Proteomes" id="UP000770661"/>
    </source>
</evidence>
<feature type="region of interest" description="Disordered" evidence="1">
    <location>
        <begin position="102"/>
        <end position="137"/>
    </location>
</feature>
<evidence type="ECO:0000313" key="2">
    <source>
        <dbReference type="EMBL" id="KAG0712153.1"/>
    </source>
</evidence>
<name>A0A8J4XQM0_CHIOP</name>
<dbReference type="OrthoDB" id="8353640at2759"/>
<comment type="caution">
    <text evidence="2">The sequence shown here is derived from an EMBL/GenBank/DDBJ whole genome shotgun (WGS) entry which is preliminary data.</text>
</comment>
<dbReference type="EMBL" id="JACEEZ010022684">
    <property type="protein sequence ID" value="KAG0712153.1"/>
    <property type="molecule type" value="Genomic_DNA"/>
</dbReference>
<dbReference type="Proteomes" id="UP000770661">
    <property type="component" value="Unassembled WGS sequence"/>
</dbReference>
<keyword evidence="3" id="KW-1185">Reference proteome</keyword>
<dbReference type="AlphaFoldDB" id="A0A8J4XQM0"/>
<feature type="compositionally biased region" description="Low complexity" evidence="1">
    <location>
        <begin position="106"/>
        <end position="119"/>
    </location>
</feature>
<proteinExistence type="predicted"/>
<reference evidence="2" key="1">
    <citation type="submission" date="2020-07" db="EMBL/GenBank/DDBJ databases">
        <title>The High-quality genome of the commercially important snow crab, Chionoecetes opilio.</title>
        <authorList>
            <person name="Jeong J.-H."/>
            <person name="Ryu S."/>
        </authorList>
    </citation>
    <scope>NUCLEOTIDE SEQUENCE</scope>
    <source>
        <strain evidence="2">MADBK_172401_WGS</strain>
        <tissue evidence="2">Digestive gland</tissue>
    </source>
</reference>
<protein>
    <submittedName>
        <fullName evidence="2">Uncharacterized protein</fullName>
    </submittedName>
</protein>
<accession>A0A8J4XQM0</accession>
<organism evidence="2 3">
    <name type="scientific">Chionoecetes opilio</name>
    <name type="common">Atlantic snow crab</name>
    <name type="synonym">Cancer opilio</name>
    <dbReference type="NCBI Taxonomy" id="41210"/>
    <lineage>
        <taxon>Eukaryota</taxon>
        <taxon>Metazoa</taxon>
        <taxon>Ecdysozoa</taxon>
        <taxon>Arthropoda</taxon>
        <taxon>Crustacea</taxon>
        <taxon>Multicrustacea</taxon>
        <taxon>Malacostraca</taxon>
        <taxon>Eumalacostraca</taxon>
        <taxon>Eucarida</taxon>
        <taxon>Decapoda</taxon>
        <taxon>Pleocyemata</taxon>
        <taxon>Brachyura</taxon>
        <taxon>Eubrachyura</taxon>
        <taxon>Majoidea</taxon>
        <taxon>Majidae</taxon>
        <taxon>Chionoecetes</taxon>
    </lineage>
</organism>
<evidence type="ECO:0000256" key="1">
    <source>
        <dbReference type="SAM" id="MobiDB-lite"/>
    </source>
</evidence>